<comment type="cofactor">
    <cofactor evidence="1">
        <name>Mn(2+)</name>
        <dbReference type="ChEBI" id="CHEBI:29035"/>
    </cofactor>
</comment>
<name>A0A7L9J7N1_9MICO</name>
<keyword evidence="6" id="KW-0464">Manganese</keyword>
<proteinExistence type="predicted"/>
<dbReference type="CDD" id="cd03426">
    <property type="entry name" value="NUDIX_CoAse_Nudt7"/>
    <property type="match status" value="1"/>
</dbReference>
<evidence type="ECO:0000313" key="9">
    <source>
        <dbReference type="EMBL" id="QOK24690.1"/>
    </source>
</evidence>
<keyword evidence="5" id="KW-0460">Magnesium</keyword>
<evidence type="ECO:0000256" key="2">
    <source>
        <dbReference type="ARBA" id="ARBA00001946"/>
    </source>
</evidence>
<dbReference type="EMBL" id="CP062789">
    <property type="protein sequence ID" value="QOK24690.1"/>
    <property type="molecule type" value="Genomic_DNA"/>
</dbReference>
<dbReference type="AlphaFoldDB" id="A0A7L9J7N1"/>
<dbReference type="PANTHER" id="PTHR12992:SF11">
    <property type="entry name" value="MITOCHONDRIAL COENZYME A DIPHOSPHATASE NUDT8"/>
    <property type="match status" value="1"/>
</dbReference>
<evidence type="ECO:0000256" key="5">
    <source>
        <dbReference type="ARBA" id="ARBA00022842"/>
    </source>
</evidence>
<dbReference type="PROSITE" id="PS51462">
    <property type="entry name" value="NUDIX"/>
    <property type="match status" value="1"/>
</dbReference>
<dbReference type="PROSITE" id="PS00893">
    <property type="entry name" value="NUDIX_BOX"/>
    <property type="match status" value="1"/>
</dbReference>
<dbReference type="InterPro" id="IPR045121">
    <property type="entry name" value="CoAse"/>
</dbReference>
<evidence type="ECO:0000256" key="7">
    <source>
        <dbReference type="SAM" id="MobiDB-lite"/>
    </source>
</evidence>
<evidence type="ECO:0000256" key="3">
    <source>
        <dbReference type="ARBA" id="ARBA00022723"/>
    </source>
</evidence>
<dbReference type="InterPro" id="IPR000086">
    <property type="entry name" value="NUDIX_hydrolase_dom"/>
</dbReference>
<dbReference type="Proteomes" id="UP000593998">
    <property type="component" value="Chromosome"/>
</dbReference>
<dbReference type="InterPro" id="IPR020084">
    <property type="entry name" value="NUDIX_hydrolase_CS"/>
</dbReference>
<dbReference type="Pfam" id="PF00293">
    <property type="entry name" value="NUDIX"/>
    <property type="match status" value="1"/>
</dbReference>
<evidence type="ECO:0000313" key="10">
    <source>
        <dbReference type="Proteomes" id="UP000593998"/>
    </source>
</evidence>
<gene>
    <name evidence="9" type="ORF">IGS73_14600</name>
</gene>
<dbReference type="SUPFAM" id="SSF55811">
    <property type="entry name" value="Nudix"/>
    <property type="match status" value="1"/>
</dbReference>
<accession>A0A7L9J7N1</accession>
<comment type="cofactor">
    <cofactor evidence="2">
        <name>Mg(2+)</name>
        <dbReference type="ChEBI" id="CHEBI:18420"/>
    </cofactor>
</comment>
<evidence type="ECO:0000256" key="1">
    <source>
        <dbReference type="ARBA" id="ARBA00001936"/>
    </source>
</evidence>
<sequence>MPGLRRRRDRPGQGGEAAQVRAGTRSRAVTAQPIAPDWLLRAEFALRADLPEWFTQFAPPQDPPRRSAVLMLVTPGESGPEIVLTERSRHLRSHASQVSFPGGKLDPGETPVEAALRETWEEVGADPEGIEVVGSFPDLWLGPSSNAVTPVLGWWPQPGPLRVVDPGEVARVESIPVADLVDPANRFTVKGPSGYVGPGFEVADLFVWGFTAQLLNVLLDAAGLTRPWDEGRRRRLPWRVVRPYLTQGARRPTTR</sequence>
<feature type="domain" description="Nudix hydrolase" evidence="8">
    <location>
        <begin position="63"/>
        <end position="201"/>
    </location>
</feature>
<evidence type="ECO:0000256" key="6">
    <source>
        <dbReference type="ARBA" id="ARBA00023211"/>
    </source>
</evidence>
<dbReference type="GO" id="GO:0010945">
    <property type="term" value="F:coenzyme A diphosphatase activity"/>
    <property type="evidence" value="ECO:0007669"/>
    <property type="project" value="InterPro"/>
</dbReference>
<keyword evidence="4" id="KW-0378">Hydrolase</keyword>
<evidence type="ECO:0000259" key="8">
    <source>
        <dbReference type="PROSITE" id="PS51462"/>
    </source>
</evidence>
<dbReference type="GO" id="GO:0046872">
    <property type="term" value="F:metal ion binding"/>
    <property type="evidence" value="ECO:0007669"/>
    <property type="project" value="UniProtKB-KW"/>
</dbReference>
<dbReference type="InterPro" id="IPR015797">
    <property type="entry name" value="NUDIX_hydrolase-like_dom_sf"/>
</dbReference>
<dbReference type="Gene3D" id="3.90.79.10">
    <property type="entry name" value="Nucleoside Triphosphate Pyrophosphohydrolase"/>
    <property type="match status" value="1"/>
</dbReference>
<evidence type="ECO:0000256" key="4">
    <source>
        <dbReference type="ARBA" id="ARBA00022801"/>
    </source>
</evidence>
<feature type="region of interest" description="Disordered" evidence="7">
    <location>
        <begin position="1"/>
        <end position="29"/>
    </location>
</feature>
<dbReference type="PANTHER" id="PTHR12992">
    <property type="entry name" value="NUDIX HYDROLASE"/>
    <property type="match status" value="1"/>
</dbReference>
<protein>
    <submittedName>
        <fullName evidence="9">CoA pyrophosphatase</fullName>
    </submittedName>
</protein>
<keyword evidence="3" id="KW-0479">Metal-binding</keyword>
<reference evidence="9 10" key="1">
    <citation type="submission" date="2020-10" db="EMBL/GenBank/DDBJ databases">
        <title>Janibacter indicus TT2 genome sequence.</title>
        <authorList>
            <person name="Lee K."/>
            <person name="Ganzorig M."/>
        </authorList>
    </citation>
    <scope>NUCLEOTIDE SEQUENCE [LARGE SCALE GENOMIC DNA]</scope>
    <source>
        <strain evidence="9 10">TT2</strain>
    </source>
</reference>
<organism evidence="9 10">
    <name type="scientific">Janibacter indicus</name>
    <dbReference type="NCBI Taxonomy" id="857417"/>
    <lineage>
        <taxon>Bacteria</taxon>
        <taxon>Bacillati</taxon>
        <taxon>Actinomycetota</taxon>
        <taxon>Actinomycetes</taxon>
        <taxon>Micrococcales</taxon>
        <taxon>Intrasporangiaceae</taxon>
        <taxon>Janibacter</taxon>
    </lineage>
</organism>